<evidence type="ECO:0000313" key="12">
    <source>
        <dbReference type="EMBL" id="TCN25197.1"/>
    </source>
</evidence>
<dbReference type="InterPro" id="IPR018053">
    <property type="entry name" value="Glyco_hydro_32_AS"/>
</dbReference>
<evidence type="ECO:0000256" key="2">
    <source>
        <dbReference type="ARBA" id="ARBA00009902"/>
    </source>
</evidence>
<keyword evidence="13" id="KW-1185">Reference proteome</keyword>
<evidence type="ECO:0000256" key="1">
    <source>
        <dbReference type="ARBA" id="ARBA00004914"/>
    </source>
</evidence>
<accession>A0A4R2BE29</accession>
<dbReference type="GO" id="GO:0005985">
    <property type="term" value="P:sucrose metabolic process"/>
    <property type="evidence" value="ECO:0007669"/>
    <property type="project" value="UniProtKB-UniPathway"/>
</dbReference>
<dbReference type="PROSITE" id="PS00609">
    <property type="entry name" value="GLYCOSYL_HYDROL_F32"/>
    <property type="match status" value="1"/>
</dbReference>
<dbReference type="InterPro" id="IPR013320">
    <property type="entry name" value="ConA-like_dom_sf"/>
</dbReference>
<comment type="subcellular location">
    <subcellularLocation>
        <location evidence="9">Cytoplasm</location>
    </subcellularLocation>
</comment>
<keyword evidence="9" id="KW-0963">Cytoplasm</keyword>
<comment type="function">
    <text evidence="9">Enables the bacterium to metabolize sucrose as a sole carbon source.</text>
</comment>
<dbReference type="InterPro" id="IPR023296">
    <property type="entry name" value="Glyco_hydro_beta-prop_sf"/>
</dbReference>
<dbReference type="UniPathway" id="UPA00238"/>
<dbReference type="InterPro" id="IPR013148">
    <property type="entry name" value="Glyco_hydro_32_N"/>
</dbReference>
<dbReference type="SUPFAM" id="SSF49899">
    <property type="entry name" value="Concanavalin A-like lectins/glucanases"/>
    <property type="match status" value="1"/>
</dbReference>
<evidence type="ECO:0000313" key="13">
    <source>
        <dbReference type="Proteomes" id="UP000295689"/>
    </source>
</evidence>
<comment type="similarity">
    <text evidence="2 8">Belongs to the glycosyl hydrolase 32 family.</text>
</comment>
<evidence type="ECO:0000256" key="3">
    <source>
        <dbReference type="ARBA" id="ARBA00012758"/>
    </source>
</evidence>
<dbReference type="CDD" id="cd18623">
    <property type="entry name" value="GH32_ScrB-like"/>
    <property type="match status" value="1"/>
</dbReference>
<keyword evidence="6 8" id="KW-0326">Glycosidase</keyword>
<dbReference type="Gene3D" id="2.60.120.560">
    <property type="entry name" value="Exo-inulinase, domain 1"/>
    <property type="match status" value="1"/>
</dbReference>
<keyword evidence="9" id="KW-0119">Carbohydrate metabolism</keyword>
<proteinExistence type="inferred from homology"/>
<feature type="domain" description="Glycosyl hydrolase family 32 C-terminal" evidence="11">
    <location>
        <begin position="385"/>
        <end position="449"/>
    </location>
</feature>
<dbReference type="GO" id="GO:0004564">
    <property type="term" value="F:beta-fructofuranosidase activity"/>
    <property type="evidence" value="ECO:0007669"/>
    <property type="project" value="UniProtKB-EC"/>
</dbReference>
<dbReference type="InterPro" id="IPR001362">
    <property type="entry name" value="Glyco_hydro_32"/>
</dbReference>
<dbReference type="GO" id="GO:0005737">
    <property type="term" value="C:cytoplasm"/>
    <property type="evidence" value="ECO:0007669"/>
    <property type="project" value="UniProtKB-SubCell"/>
</dbReference>
<dbReference type="PANTHER" id="PTHR43101">
    <property type="entry name" value="BETA-FRUCTOSIDASE"/>
    <property type="match status" value="1"/>
</dbReference>
<gene>
    <name evidence="12" type="ORF">EV146_106402</name>
</gene>
<evidence type="ECO:0000259" key="11">
    <source>
        <dbReference type="Pfam" id="PF08244"/>
    </source>
</evidence>
<dbReference type="InterPro" id="IPR006232">
    <property type="entry name" value="Suc6P_hydrolase"/>
</dbReference>
<dbReference type="PANTHER" id="PTHR43101:SF1">
    <property type="entry name" value="BETA-FRUCTOSIDASE"/>
    <property type="match status" value="1"/>
</dbReference>
<protein>
    <recommendedName>
        <fullName evidence="4 8">Sucrose-6-phosphate hydrolase</fullName>
        <ecNumber evidence="3 8">3.2.1.26</ecNumber>
    </recommendedName>
    <alternativeName>
        <fullName evidence="7 9">Invertase</fullName>
    </alternativeName>
</protein>
<dbReference type="Pfam" id="PF00251">
    <property type="entry name" value="Glyco_hydro_32N"/>
    <property type="match status" value="1"/>
</dbReference>
<dbReference type="RefSeq" id="WP_132006786.1">
    <property type="nucleotide sequence ID" value="NZ_JABUHM010000004.1"/>
</dbReference>
<organism evidence="12 13">
    <name type="scientific">Mesobacillus foraminis</name>
    <dbReference type="NCBI Taxonomy" id="279826"/>
    <lineage>
        <taxon>Bacteria</taxon>
        <taxon>Bacillati</taxon>
        <taxon>Bacillota</taxon>
        <taxon>Bacilli</taxon>
        <taxon>Bacillales</taxon>
        <taxon>Bacillaceae</taxon>
        <taxon>Mesobacillus</taxon>
    </lineage>
</organism>
<evidence type="ECO:0000256" key="8">
    <source>
        <dbReference type="RuleBase" id="RU362110"/>
    </source>
</evidence>
<dbReference type="InterPro" id="IPR013189">
    <property type="entry name" value="Glyco_hydro_32_C"/>
</dbReference>
<dbReference type="EC" id="3.2.1.26" evidence="3 8"/>
<evidence type="ECO:0000259" key="10">
    <source>
        <dbReference type="Pfam" id="PF00251"/>
    </source>
</evidence>
<dbReference type="AlphaFoldDB" id="A0A4R2BE29"/>
<evidence type="ECO:0000256" key="7">
    <source>
        <dbReference type="ARBA" id="ARBA00033367"/>
    </source>
</evidence>
<feature type="domain" description="Glycosyl hydrolase family 32 N-terminal" evidence="10">
    <location>
        <begin position="30"/>
        <end position="335"/>
    </location>
</feature>
<comment type="caution">
    <text evidence="12">The sequence shown here is derived from an EMBL/GenBank/DDBJ whole genome shotgun (WGS) entry which is preliminary data.</text>
</comment>
<dbReference type="SMART" id="SM00640">
    <property type="entry name" value="Glyco_32"/>
    <property type="match status" value="1"/>
</dbReference>
<dbReference type="NCBIfam" id="TIGR01322">
    <property type="entry name" value="scrB_fam"/>
    <property type="match status" value="1"/>
</dbReference>
<evidence type="ECO:0000256" key="5">
    <source>
        <dbReference type="ARBA" id="ARBA00022801"/>
    </source>
</evidence>
<reference evidence="12 13" key="1">
    <citation type="journal article" date="2015" name="Stand. Genomic Sci.">
        <title>Genomic Encyclopedia of Bacterial and Archaeal Type Strains, Phase III: the genomes of soil and plant-associated and newly described type strains.</title>
        <authorList>
            <person name="Whitman W.B."/>
            <person name="Woyke T."/>
            <person name="Klenk H.P."/>
            <person name="Zhou Y."/>
            <person name="Lilburn T.G."/>
            <person name="Beck B.J."/>
            <person name="De Vos P."/>
            <person name="Vandamme P."/>
            <person name="Eisen J.A."/>
            <person name="Garrity G."/>
            <person name="Hugenholtz P."/>
            <person name="Kyrpides N.C."/>
        </authorList>
    </citation>
    <scope>NUCLEOTIDE SEQUENCE [LARGE SCALE GENOMIC DNA]</scope>
    <source>
        <strain evidence="12 13">CV53</strain>
    </source>
</reference>
<evidence type="ECO:0000256" key="6">
    <source>
        <dbReference type="ARBA" id="ARBA00023295"/>
    </source>
</evidence>
<dbReference type="InterPro" id="IPR051214">
    <property type="entry name" value="GH32_Enzymes"/>
</dbReference>
<dbReference type="Gene3D" id="2.115.10.20">
    <property type="entry name" value="Glycosyl hydrolase domain, family 43"/>
    <property type="match status" value="1"/>
</dbReference>
<comment type="catalytic activity">
    <reaction evidence="8">
        <text>Hydrolysis of terminal non-reducing beta-D-fructofuranoside residues in beta-D-fructofuranosides.</text>
        <dbReference type="EC" id="3.2.1.26"/>
    </reaction>
</comment>
<evidence type="ECO:0000256" key="4">
    <source>
        <dbReference type="ARBA" id="ARBA00019623"/>
    </source>
</evidence>
<dbReference type="SUPFAM" id="SSF75005">
    <property type="entry name" value="Arabinanase/levansucrase/invertase"/>
    <property type="match status" value="1"/>
</dbReference>
<sequence length="463" mass="53221">MTETLIQKAYNEVKKNKNKVMNDPYRLTYHIMPPVGLLNDPNGLIQFKGVYHVFFQWNPFDTAHGAKFWGHYTSKDMVHWREEPIALAPSEWYEKNGCYSGSAVEAGGKLHLFYTGNVKQENGTRETYQCLAVSEDGIHFEKKGPVLRLPEHFTAHFRDPKVWKKGNLWYMVVGAQTLDEKGAAVLFHSKDLFHWEEGGTIAGSGMNGLEDFGYMWECPDLIHLNGKDVLLVSPQGLMPEGDLYHNLFQSGYFIGALDYERVKFQHGPFTELDRGFDFYAPQTFLDESGRTILYGWMGITDELEEYQPTIANGWVHALTLPRELELRNGKISQKPVGELKQLRKEREFVEGHICEGISVELLVDFVKSAPFEITFRNEAHLSFDSDKLTLKRRNLRTGRLETRSCKIASVSKLRIFMDHSSLEIFVNDGEEVFTARYFPKPDDVTISIHGEAKFNWTKWNLGE</sequence>
<dbReference type="Pfam" id="PF08244">
    <property type="entry name" value="Glyco_hydro_32C"/>
    <property type="match status" value="1"/>
</dbReference>
<keyword evidence="5 8" id="KW-0378">Hydrolase</keyword>
<evidence type="ECO:0000256" key="9">
    <source>
        <dbReference type="RuleBase" id="RU365015"/>
    </source>
</evidence>
<dbReference type="EMBL" id="SLVV01000006">
    <property type="protein sequence ID" value="TCN25197.1"/>
    <property type="molecule type" value="Genomic_DNA"/>
</dbReference>
<name>A0A4R2BE29_9BACI</name>
<dbReference type="Proteomes" id="UP000295689">
    <property type="component" value="Unassembled WGS sequence"/>
</dbReference>
<comment type="pathway">
    <text evidence="1 9">Glycan biosynthesis; sucrose metabolism.</text>
</comment>